<dbReference type="InterPro" id="IPR012337">
    <property type="entry name" value="RNaseH-like_sf"/>
</dbReference>
<name>A0A7J3Z7D9_9CREN</name>
<evidence type="ECO:0000313" key="1">
    <source>
        <dbReference type="EMBL" id="HHQ50083.1"/>
    </source>
</evidence>
<comment type="caution">
    <text evidence="1">The sequence shown here is derived from an EMBL/GenBank/DDBJ whole genome shotgun (WGS) entry which is preliminary data.</text>
</comment>
<proteinExistence type="predicted"/>
<accession>A0A7J3Z7D9</accession>
<dbReference type="SUPFAM" id="SSF53098">
    <property type="entry name" value="Ribonuclease H-like"/>
    <property type="match status" value="1"/>
</dbReference>
<gene>
    <name evidence="1" type="ORF">ENM66_01850</name>
</gene>
<dbReference type="EMBL" id="DRYQ01000023">
    <property type="protein sequence ID" value="HHQ50083.1"/>
    <property type="molecule type" value="Genomic_DNA"/>
</dbReference>
<reference evidence="1" key="1">
    <citation type="journal article" date="2020" name="mSystems">
        <title>Genome- and Community-Level Interaction Insights into Carbon Utilization and Element Cycling Functions of Hydrothermarchaeota in Hydrothermal Sediment.</title>
        <authorList>
            <person name="Zhou Z."/>
            <person name="Liu Y."/>
            <person name="Xu W."/>
            <person name="Pan J."/>
            <person name="Luo Z.H."/>
            <person name="Li M."/>
        </authorList>
    </citation>
    <scope>NUCLEOTIDE SEQUENCE [LARGE SCALE GENOMIC DNA]</scope>
    <source>
        <strain evidence="1">SpSt-1105</strain>
    </source>
</reference>
<protein>
    <submittedName>
        <fullName evidence="1">Uncharacterized protein</fullName>
    </submittedName>
</protein>
<sequence>MVSKFYKYLKKLVDDNESKRIKFLNVVGFNILRYDIPLLIQKGVEYGVASLRELNALWHSLFTIDYFQTSLPFHGMRFKGLKLELIAEWAKRAGVEIPEPYGSGKDVVQWFENKQYDDIIKHLESDLKIARVIDLNSMGIYRAVWDNFHVVQ</sequence>
<dbReference type="AlphaFoldDB" id="A0A7J3Z7D9"/>
<organism evidence="1">
    <name type="scientific">Ignisphaera aggregans</name>
    <dbReference type="NCBI Taxonomy" id="334771"/>
    <lineage>
        <taxon>Archaea</taxon>
        <taxon>Thermoproteota</taxon>
        <taxon>Thermoprotei</taxon>
        <taxon>Desulfurococcales</taxon>
        <taxon>Desulfurococcaceae</taxon>
        <taxon>Ignisphaera</taxon>
    </lineage>
</organism>